<dbReference type="SUPFAM" id="SSF49899">
    <property type="entry name" value="Concanavalin A-like lectins/glucanases"/>
    <property type="match status" value="1"/>
</dbReference>
<dbReference type="InterPro" id="IPR013783">
    <property type="entry name" value="Ig-like_fold"/>
</dbReference>
<feature type="non-terminal residue" evidence="1">
    <location>
        <position position="1"/>
    </location>
</feature>
<evidence type="ECO:0000313" key="2">
    <source>
        <dbReference type="Proteomes" id="UP000189670"/>
    </source>
</evidence>
<proteinExistence type="predicted"/>
<accession>A0A1V1NWL4</accession>
<evidence type="ECO:0000313" key="1">
    <source>
        <dbReference type="EMBL" id="ETR66954.1"/>
    </source>
</evidence>
<feature type="non-terminal residue" evidence="1">
    <location>
        <position position="664"/>
    </location>
</feature>
<dbReference type="Pfam" id="PF13385">
    <property type="entry name" value="Laminin_G_3"/>
    <property type="match status" value="1"/>
</dbReference>
<dbReference type="PANTHER" id="PTHR39198">
    <property type="entry name" value="HYPOTHETICAL MEMBRANE PROTEIN, CONSERVED"/>
    <property type="match status" value="1"/>
</dbReference>
<protein>
    <recommendedName>
        <fullName evidence="3">LamG-like jellyroll fold domain-containing protein</fullName>
    </recommendedName>
</protein>
<evidence type="ECO:0008006" key="3">
    <source>
        <dbReference type="Google" id="ProtNLM"/>
    </source>
</evidence>
<dbReference type="Gene3D" id="2.60.120.200">
    <property type="match status" value="1"/>
</dbReference>
<dbReference type="InterPro" id="IPR013320">
    <property type="entry name" value="ConA-like_dom_sf"/>
</dbReference>
<dbReference type="EMBL" id="ATBP01001642">
    <property type="protein sequence ID" value="ETR66954.1"/>
    <property type="molecule type" value="Genomic_DNA"/>
</dbReference>
<sequence length="664" mass="72938">NDGRFSFGFYNNSLISTTTHNDETWHHWACVYENTGSNLFTRTIYLDGEVLTQDEKSESYTGTGQLSLGKTHWNTRYFNGLIDEVRIWSISRTLNDIVATKDTPLNGNETGLIACMTLDESMGLTVSSCANAITGTIHGATWRQRNHYVYSVLTNKKTLNPGQSFDYSFQITNDGWVDDIYDISILNGNWNYVIKDPVSGSVINSIAVKANTSQDFAVTVTVPETGLSNGASETVTVKTTSQNKNQYNQTLQVVTKIPTFTFDLSSNNTDIIVHPGKSKNYSIQLNNNGLTTDSYAIAVSGGNWTYTLMNEANTSIISSMTVGAGSSSSFNVHVEAPSTGITNNQTDTVTVKVTSKNMASVNQSMSLITTVQTHSFELMKLSNDEYGSLGQTIIYNYQLANTGPNVDTFNLSITGEKKWTYDIKDKSKTSITTLSVQGEQRKDFYIYVIIPTTGVNNGETDTVNVVGSSQGDPSVTRQSQIITTSPFYDVSIIEPLTPPIVVNGKTTNFYVQLKNLGLYLDEYQASIITPGNWTYEIRNPDDTGSLSSLKIMGSGVESFIIKATVPYDLPIGSTDQFTLKVDSLVNPLSTDTLQLTTQIPTFDMAISQIPVEATVEPSKVFNYNVHIMNKCFLSDSYTLTTSGGNWSYTLRNSSNTSDINIISV</sequence>
<dbReference type="Proteomes" id="UP000189670">
    <property type="component" value="Unassembled WGS sequence"/>
</dbReference>
<organism evidence="1 2">
    <name type="scientific">Candidatus Magnetoglobus multicellularis str. Araruama</name>
    <dbReference type="NCBI Taxonomy" id="890399"/>
    <lineage>
        <taxon>Bacteria</taxon>
        <taxon>Pseudomonadati</taxon>
        <taxon>Thermodesulfobacteriota</taxon>
        <taxon>Desulfobacteria</taxon>
        <taxon>Desulfobacterales</taxon>
        <taxon>Desulfobacteraceae</taxon>
        <taxon>Candidatus Magnetoglobus</taxon>
    </lineage>
</organism>
<dbReference type="PANTHER" id="PTHR39198:SF1">
    <property type="entry name" value="ALPHA-GALACTOSIDASE NEW3 DOMAIN-CONTAINING PROTEIN"/>
    <property type="match status" value="1"/>
</dbReference>
<name>A0A1V1NWL4_9BACT</name>
<comment type="caution">
    <text evidence="1">The sequence shown here is derived from an EMBL/GenBank/DDBJ whole genome shotgun (WGS) entry which is preliminary data.</text>
</comment>
<gene>
    <name evidence="1" type="ORF">OMM_12140</name>
</gene>
<dbReference type="AlphaFoldDB" id="A0A1V1NWL4"/>
<dbReference type="Gene3D" id="2.60.40.10">
    <property type="entry name" value="Immunoglobulins"/>
    <property type="match status" value="1"/>
</dbReference>
<reference evidence="2" key="1">
    <citation type="submission" date="2012-11" db="EMBL/GenBank/DDBJ databases">
        <authorList>
            <person name="Lucero-Rivera Y.E."/>
            <person name="Tovar-Ramirez D."/>
        </authorList>
    </citation>
    <scope>NUCLEOTIDE SEQUENCE [LARGE SCALE GENOMIC DNA]</scope>
    <source>
        <strain evidence="2">Araruama</strain>
    </source>
</reference>